<evidence type="ECO:0000313" key="3">
    <source>
        <dbReference type="RefSeq" id="XP_010494807.1"/>
    </source>
</evidence>
<reference evidence="2" key="1">
    <citation type="journal article" date="2014" name="Nat. Commun.">
        <title>The emerging biofuel crop Camelina sativa retains a highly undifferentiated hexaploid genome structure.</title>
        <authorList>
            <person name="Kagale S."/>
            <person name="Koh C."/>
            <person name="Nixon J."/>
            <person name="Bollina V."/>
            <person name="Clarke W.E."/>
            <person name="Tuteja R."/>
            <person name="Spillane C."/>
            <person name="Robinson S.J."/>
            <person name="Links M.G."/>
            <person name="Clarke C."/>
            <person name="Higgins E.E."/>
            <person name="Huebert T."/>
            <person name="Sharpe A.G."/>
            <person name="Parkin I.A."/>
        </authorList>
    </citation>
    <scope>NUCLEOTIDE SEQUENCE [LARGE SCALE GENOMIC DNA]</scope>
    <source>
        <strain evidence="2">cv. DH55</strain>
    </source>
</reference>
<feature type="compositionally biased region" description="Basic and acidic residues" evidence="1">
    <location>
        <begin position="20"/>
        <end position="41"/>
    </location>
</feature>
<dbReference type="Proteomes" id="UP000694864">
    <property type="component" value="Chromosome 20"/>
</dbReference>
<proteinExistence type="predicted"/>
<gene>
    <name evidence="3" type="primary">LOC104771900</name>
</gene>
<name>A0ABM0Y3C0_CAMSA</name>
<accession>A0ABM0Y3C0</accession>
<dbReference type="GeneID" id="104771900"/>
<keyword evidence="2" id="KW-1185">Reference proteome</keyword>
<dbReference type="RefSeq" id="XP_010494807.1">
    <property type="nucleotide sequence ID" value="XM_010496505.2"/>
</dbReference>
<evidence type="ECO:0000256" key="1">
    <source>
        <dbReference type="SAM" id="MobiDB-lite"/>
    </source>
</evidence>
<organism evidence="2 3">
    <name type="scientific">Camelina sativa</name>
    <name type="common">False flax</name>
    <name type="synonym">Myagrum sativum</name>
    <dbReference type="NCBI Taxonomy" id="90675"/>
    <lineage>
        <taxon>Eukaryota</taxon>
        <taxon>Viridiplantae</taxon>
        <taxon>Streptophyta</taxon>
        <taxon>Embryophyta</taxon>
        <taxon>Tracheophyta</taxon>
        <taxon>Spermatophyta</taxon>
        <taxon>Magnoliopsida</taxon>
        <taxon>eudicotyledons</taxon>
        <taxon>Gunneridae</taxon>
        <taxon>Pentapetalae</taxon>
        <taxon>rosids</taxon>
        <taxon>malvids</taxon>
        <taxon>Brassicales</taxon>
        <taxon>Brassicaceae</taxon>
        <taxon>Camelineae</taxon>
        <taxon>Camelina</taxon>
    </lineage>
</organism>
<reference evidence="3" key="2">
    <citation type="submission" date="2025-08" db="UniProtKB">
        <authorList>
            <consortium name="RefSeq"/>
        </authorList>
    </citation>
    <scope>IDENTIFICATION</scope>
    <source>
        <tissue evidence="3">Leaf</tissue>
    </source>
</reference>
<evidence type="ECO:0000313" key="2">
    <source>
        <dbReference type="Proteomes" id="UP000694864"/>
    </source>
</evidence>
<dbReference type="PANTHER" id="PTHR46445:SF3">
    <property type="entry name" value="RNA POLYMERASE II DEGRADATION FACTOR-LIKE PROTEIN (DUF1296)-RELATED"/>
    <property type="match status" value="1"/>
</dbReference>
<feature type="compositionally biased region" description="Polar residues" evidence="1">
    <location>
        <begin position="363"/>
        <end position="394"/>
    </location>
</feature>
<protein>
    <submittedName>
        <fullName evidence="3">Uncharacterized protein LOC104771900</fullName>
    </submittedName>
</protein>
<feature type="compositionally biased region" description="Low complexity" evidence="1">
    <location>
        <begin position="137"/>
        <end position="147"/>
    </location>
</feature>
<feature type="region of interest" description="Disordered" evidence="1">
    <location>
        <begin position="137"/>
        <end position="159"/>
    </location>
</feature>
<dbReference type="PANTHER" id="PTHR46445">
    <property type="entry name" value="RNA POLYMERASE II DEGRADATION FACTOR-LIKE PROTEIN (DUF1296)"/>
    <property type="match status" value="1"/>
</dbReference>
<feature type="region of interest" description="Disordered" evidence="1">
    <location>
        <begin position="363"/>
        <end position="427"/>
    </location>
</feature>
<sequence>MADVVKMGIATSKESVSKGPVKDDCHLPERPDESAATRDESASVSNQNLHDNFSYFSNSLFEFDARRNQLRGSALVSNQNLWDNSVTHPLSTSYDAKREEEFLKFTPDFILKVHIDDVACPLSNSFIEAATREDQLQESSSLSNQNLHDSSAKDPSASVDTNLQQLSIENDMPKTSVKELQHVQCGSFGSGMNGSAQPSSLPSGFLNYDDSEDISGSVVSPLSLQMQNINTIPTMRQQAYTKEPDPQASPLNQSMPTTSSLVLRLSVSMTETLLNASISEPQMNQQAMDHHQSQPMVPSGNDGDMMNYPYSQPTQNDTYNMSAFQKNGGHNNNSDTAANSMCGYEDVLSSEFSNQMATLHHQNGTSNMWTPQGLNDSGNDYYSLFSGPQKQQSESFRHSQQQQGQEQEQPCEDESSRYYASPDQGNK</sequence>
<feature type="region of interest" description="Disordered" evidence="1">
    <location>
        <begin position="1"/>
        <end position="44"/>
    </location>
</feature>